<dbReference type="InterPro" id="IPR036271">
    <property type="entry name" value="Tet_transcr_reg_TetR-rel_C_sf"/>
</dbReference>
<dbReference type="Pfam" id="PF00440">
    <property type="entry name" value="TetR_N"/>
    <property type="match status" value="1"/>
</dbReference>
<evidence type="ECO:0000313" key="4">
    <source>
        <dbReference type="EMBL" id="MBY8824263.1"/>
    </source>
</evidence>
<dbReference type="InterPro" id="IPR050109">
    <property type="entry name" value="HTH-type_TetR-like_transc_reg"/>
</dbReference>
<dbReference type="Proteomes" id="UP000706039">
    <property type="component" value="Unassembled WGS sequence"/>
</dbReference>
<proteinExistence type="predicted"/>
<gene>
    <name evidence="4" type="ORF">K7G82_18300</name>
</gene>
<accession>A0ABS7PSJ2</accession>
<evidence type="ECO:0000259" key="3">
    <source>
        <dbReference type="PROSITE" id="PS50977"/>
    </source>
</evidence>
<evidence type="ECO:0000313" key="5">
    <source>
        <dbReference type="Proteomes" id="UP000706039"/>
    </source>
</evidence>
<dbReference type="SUPFAM" id="SSF48498">
    <property type="entry name" value="Tetracyclin repressor-like, C-terminal domain"/>
    <property type="match status" value="1"/>
</dbReference>
<feature type="domain" description="HTH tetR-type" evidence="3">
    <location>
        <begin position="46"/>
        <end position="106"/>
    </location>
</feature>
<keyword evidence="1 2" id="KW-0238">DNA-binding</keyword>
<dbReference type="Gene3D" id="1.10.357.10">
    <property type="entry name" value="Tetracycline Repressor, domain 2"/>
    <property type="match status" value="1"/>
</dbReference>
<dbReference type="SUPFAM" id="SSF46689">
    <property type="entry name" value="Homeodomain-like"/>
    <property type="match status" value="1"/>
</dbReference>
<keyword evidence="5" id="KW-1185">Reference proteome</keyword>
<dbReference type="PROSITE" id="PS01081">
    <property type="entry name" value="HTH_TETR_1"/>
    <property type="match status" value="1"/>
</dbReference>
<name>A0ABS7PSJ2_9SPHN</name>
<dbReference type="InterPro" id="IPR001647">
    <property type="entry name" value="HTH_TetR"/>
</dbReference>
<dbReference type="InterPro" id="IPR023772">
    <property type="entry name" value="DNA-bd_HTH_TetR-type_CS"/>
</dbReference>
<evidence type="ECO:0000256" key="1">
    <source>
        <dbReference type="ARBA" id="ARBA00023125"/>
    </source>
</evidence>
<dbReference type="PROSITE" id="PS50977">
    <property type="entry name" value="HTH_TETR_2"/>
    <property type="match status" value="1"/>
</dbReference>
<evidence type="ECO:0000256" key="2">
    <source>
        <dbReference type="PROSITE-ProRule" id="PRU00335"/>
    </source>
</evidence>
<protein>
    <submittedName>
        <fullName evidence="4">TetR/AcrR family transcriptional regulator</fullName>
    </submittedName>
</protein>
<sequence>MNDRSFFICKENPESTDKRMVDLFLEFRGGARHFGAMPKRDAAHMEAQRLRIMQAALRCIAEKGVERTSIGDIRTAAGLSTGAIYVHFKDKDELVSAVLAHFTPRLGGPSPSSWLEFKAYLFDEVSPTGLAKTDQIRALLNLQADAMTAGPLQATMTEMMARSAANLTDKLQGLVESGEIALRYPIEDSARIISGLVNGVLWQAITAGRPLEQEIAMIKAALDAFVQRPPGASAD</sequence>
<dbReference type="RefSeq" id="WP_222991338.1">
    <property type="nucleotide sequence ID" value="NZ_JAINVV010000008.1"/>
</dbReference>
<organism evidence="4 5">
    <name type="scientific">Sphingomonas colocasiae</name>
    <dbReference type="NCBI Taxonomy" id="1848973"/>
    <lineage>
        <taxon>Bacteria</taxon>
        <taxon>Pseudomonadati</taxon>
        <taxon>Pseudomonadota</taxon>
        <taxon>Alphaproteobacteria</taxon>
        <taxon>Sphingomonadales</taxon>
        <taxon>Sphingomonadaceae</taxon>
        <taxon>Sphingomonas</taxon>
    </lineage>
</organism>
<dbReference type="PRINTS" id="PR00455">
    <property type="entry name" value="HTHTETR"/>
</dbReference>
<reference evidence="4 5" key="1">
    <citation type="submission" date="2021-08" db="EMBL/GenBank/DDBJ databases">
        <authorList>
            <person name="Tuo L."/>
        </authorList>
    </citation>
    <scope>NUCLEOTIDE SEQUENCE [LARGE SCALE GENOMIC DNA]</scope>
    <source>
        <strain evidence="4 5">JCM 31229</strain>
    </source>
</reference>
<dbReference type="PANTHER" id="PTHR30055">
    <property type="entry name" value="HTH-TYPE TRANSCRIPTIONAL REGULATOR RUTR"/>
    <property type="match status" value="1"/>
</dbReference>
<comment type="caution">
    <text evidence="4">The sequence shown here is derived from an EMBL/GenBank/DDBJ whole genome shotgun (WGS) entry which is preliminary data.</text>
</comment>
<dbReference type="InterPro" id="IPR009057">
    <property type="entry name" value="Homeodomain-like_sf"/>
</dbReference>
<feature type="DNA-binding region" description="H-T-H motif" evidence="2">
    <location>
        <begin position="69"/>
        <end position="88"/>
    </location>
</feature>
<dbReference type="PANTHER" id="PTHR30055:SF226">
    <property type="entry name" value="HTH-TYPE TRANSCRIPTIONAL REGULATOR PKSA"/>
    <property type="match status" value="1"/>
</dbReference>
<dbReference type="EMBL" id="JAINVV010000008">
    <property type="protein sequence ID" value="MBY8824263.1"/>
    <property type="molecule type" value="Genomic_DNA"/>
</dbReference>